<accession>A0A4Z1L234</accession>
<proteinExistence type="predicted"/>
<feature type="compositionally biased region" description="Polar residues" evidence="1">
    <location>
        <begin position="84"/>
        <end position="97"/>
    </location>
</feature>
<dbReference type="AlphaFoldDB" id="A0A4Z1L234"/>
<dbReference type="EMBL" id="PQXO01000049">
    <property type="protein sequence ID" value="TGO90841.1"/>
    <property type="molecule type" value="Genomic_DNA"/>
</dbReference>
<feature type="compositionally biased region" description="Low complexity" evidence="1">
    <location>
        <begin position="98"/>
        <end position="113"/>
    </location>
</feature>
<feature type="region of interest" description="Disordered" evidence="1">
    <location>
        <begin position="133"/>
        <end position="175"/>
    </location>
</feature>
<protein>
    <submittedName>
        <fullName evidence="2">Uncharacterized protein</fullName>
    </submittedName>
</protein>
<evidence type="ECO:0000313" key="2">
    <source>
        <dbReference type="EMBL" id="TGO90841.1"/>
    </source>
</evidence>
<feature type="compositionally biased region" description="Polar residues" evidence="1">
    <location>
        <begin position="138"/>
        <end position="147"/>
    </location>
</feature>
<feature type="compositionally biased region" description="Basic residues" evidence="1">
    <location>
        <begin position="12"/>
        <end position="27"/>
    </location>
</feature>
<feature type="region of interest" description="Disordered" evidence="1">
    <location>
        <begin position="1"/>
        <end position="117"/>
    </location>
</feature>
<sequence>MPLTQENLRAISKGHNKQAGPRTHKSSRSNPKIERNPHNGIQTLKSTDKNHEAEAASSKRSHSRTGRIKPLCSAASDPGLDSEYVSQRSDMNSSNPGRRSSIASSMSRYSDTSSLDRSRDSFHVNVGHHDVHVRYGSGRTNSATSSDDGNETLVHGKIKKAKERSRSKRTAGMVV</sequence>
<gene>
    <name evidence="2" type="ORF">BPOR_0049g00210</name>
</gene>
<comment type="caution">
    <text evidence="2">The sequence shown here is derived from an EMBL/GenBank/DDBJ whole genome shotgun (WGS) entry which is preliminary data.</text>
</comment>
<keyword evidence="3" id="KW-1185">Reference proteome</keyword>
<dbReference type="OrthoDB" id="3538355at2759"/>
<dbReference type="Proteomes" id="UP000297280">
    <property type="component" value="Unassembled WGS sequence"/>
</dbReference>
<feature type="compositionally biased region" description="Basic residues" evidence="1">
    <location>
        <begin position="156"/>
        <end position="169"/>
    </location>
</feature>
<name>A0A4Z1L234_9HELO</name>
<evidence type="ECO:0000256" key="1">
    <source>
        <dbReference type="SAM" id="MobiDB-lite"/>
    </source>
</evidence>
<reference evidence="2 3" key="1">
    <citation type="submission" date="2017-12" db="EMBL/GenBank/DDBJ databases">
        <title>Comparative genomics of Botrytis spp.</title>
        <authorList>
            <person name="Valero-Jimenez C.A."/>
            <person name="Tapia P."/>
            <person name="Veloso J."/>
            <person name="Silva-Moreno E."/>
            <person name="Staats M."/>
            <person name="Valdes J.H."/>
            <person name="Van Kan J.A.L."/>
        </authorList>
    </citation>
    <scope>NUCLEOTIDE SEQUENCE [LARGE SCALE GENOMIC DNA]</scope>
    <source>
        <strain evidence="2 3">MUCL3349</strain>
    </source>
</reference>
<organism evidence="2 3">
    <name type="scientific">Botrytis porri</name>
    <dbReference type="NCBI Taxonomy" id="87229"/>
    <lineage>
        <taxon>Eukaryota</taxon>
        <taxon>Fungi</taxon>
        <taxon>Dikarya</taxon>
        <taxon>Ascomycota</taxon>
        <taxon>Pezizomycotina</taxon>
        <taxon>Leotiomycetes</taxon>
        <taxon>Helotiales</taxon>
        <taxon>Sclerotiniaceae</taxon>
        <taxon>Botrytis</taxon>
    </lineage>
</organism>
<evidence type="ECO:0000313" key="3">
    <source>
        <dbReference type="Proteomes" id="UP000297280"/>
    </source>
</evidence>